<keyword evidence="6 13" id="KW-0812">Transmembrane</keyword>
<dbReference type="InterPro" id="IPR052348">
    <property type="entry name" value="Metallopeptidase_M50B"/>
</dbReference>
<dbReference type="PANTHER" id="PTHR35864:SF1">
    <property type="entry name" value="ZINC METALLOPROTEASE YWHC-RELATED"/>
    <property type="match status" value="1"/>
</dbReference>
<dbReference type="GO" id="GO:0006508">
    <property type="term" value="P:proteolysis"/>
    <property type="evidence" value="ECO:0007669"/>
    <property type="project" value="UniProtKB-KW"/>
</dbReference>
<dbReference type="GO" id="GO:0046872">
    <property type="term" value="F:metal ion binding"/>
    <property type="evidence" value="ECO:0007669"/>
    <property type="project" value="UniProtKB-KW"/>
</dbReference>
<keyword evidence="7" id="KW-0479">Metal-binding</keyword>
<evidence type="ECO:0000256" key="6">
    <source>
        <dbReference type="ARBA" id="ARBA00022692"/>
    </source>
</evidence>
<dbReference type="Pfam" id="PF02163">
    <property type="entry name" value="Peptidase_M50"/>
    <property type="match status" value="2"/>
</dbReference>
<dbReference type="GO" id="GO:0005886">
    <property type="term" value="C:plasma membrane"/>
    <property type="evidence" value="ECO:0007669"/>
    <property type="project" value="UniProtKB-SubCell"/>
</dbReference>
<dbReference type="EMBL" id="MGKP01000012">
    <property type="protein sequence ID" value="OGN28777.1"/>
    <property type="molecule type" value="Genomic_DNA"/>
</dbReference>
<keyword evidence="4" id="KW-1003">Cell membrane</keyword>
<accession>A0A1F8GTM4</accession>
<evidence type="ECO:0000256" key="12">
    <source>
        <dbReference type="ARBA" id="ARBA00023136"/>
    </source>
</evidence>
<evidence type="ECO:0000259" key="14">
    <source>
        <dbReference type="Pfam" id="PF02163"/>
    </source>
</evidence>
<name>A0A1F8GTM4_9BACT</name>
<dbReference type="CDD" id="cd06158">
    <property type="entry name" value="S2P-M50_like_1"/>
    <property type="match status" value="1"/>
</dbReference>
<evidence type="ECO:0000256" key="9">
    <source>
        <dbReference type="ARBA" id="ARBA00022833"/>
    </source>
</evidence>
<sequence length="202" mass="22734">MVIIFEIIAFLFSVVLHEVSHGLAARSMGDETAHYAGRLTLNPLKHLDTFGSILLPLILYIASQGSFIFGYAKPVPYNPLNLRDQKYGPAKVALAGPLANIALAVLFGLLMQILPISLQLKPLTDLIQYIVWINLVLAVFNLVPLPPLDGHWILLTFLPASFDRFKQFYIRYGLFFFIIFLLFFSQLLLPLISFLFRVIIGA</sequence>
<feature type="domain" description="Peptidase M50" evidence="14">
    <location>
        <begin position="7"/>
        <end position="111"/>
    </location>
</feature>
<protein>
    <recommendedName>
        <fullName evidence="14">Peptidase M50 domain-containing protein</fullName>
    </recommendedName>
</protein>
<evidence type="ECO:0000256" key="1">
    <source>
        <dbReference type="ARBA" id="ARBA00001947"/>
    </source>
</evidence>
<evidence type="ECO:0000256" key="7">
    <source>
        <dbReference type="ARBA" id="ARBA00022723"/>
    </source>
</evidence>
<evidence type="ECO:0000256" key="13">
    <source>
        <dbReference type="SAM" id="Phobius"/>
    </source>
</evidence>
<keyword evidence="9" id="KW-0862">Zinc</keyword>
<keyword evidence="5" id="KW-0645">Protease</keyword>
<dbReference type="GO" id="GO:0008237">
    <property type="term" value="F:metallopeptidase activity"/>
    <property type="evidence" value="ECO:0007669"/>
    <property type="project" value="UniProtKB-KW"/>
</dbReference>
<feature type="transmembrane region" description="Helical" evidence="13">
    <location>
        <begin position="169"/>
        <end position="200"/>
    </location>
</feature>
<comment type="similarity">
    <text evidence="3">Belongs to the peptidase M50B family.</text>
</comment>
<dbReference type="InterPro" id="IPR008915">
    <property type="entry name" value="Peptidase_M50"/>
</dbReference>
<evidence type="ECO:0000313" key="16">
    <source>
        <dbReference type="Proteomes" id="UP000179047"/>
    </source>
</evidence>
<organism evidence="15 16">
    <name type="scientific">Candidatus Yanofskybacteria bacterium RIFCSPLOWO2_01_FULL_49_25</name>
    <dbReference type="NCBI Taxonomy" id="1802701"/>
    <lineage>
        <taxon>Bacteria</taxon>
        <taxon>Candidatus Yanofskyibacteriota</taxon>
    </lineage>
</organism>
<evidence type="ECO:0000256" key="3">
    <source>
        <dbReference type="ARBA" id="ARBA00007931"/>
    </source>
</evidence>
<keyword evidence="10 13" id="KW-1133">Transmembrane helix</keyword>
<evidence type="ECO:0000313" key="15">
    <source>
        <dbReference type="EMBL" id="OGN28777.1"/>
    </source>
</evidence>
<keyword evidence="8" id="KW-0378">Hydrolase</keyword>
<dbReference type="STRING" id="1802701.A3A33_03275"/>
<dbReference type="Proteomes" id="UP000179047">
    <property type="component" value="Unassembled WGS sequence"/>
</dbReference>
<evidence type="ECO:0000256" key="8">
    <source>
        <dbReference type="ARBA" id="ARBA00022801"/>
    </source>
</evidence>
<dbReference type="InterPro" id="IPR044537">
    <property type="entry name" value="Rip2-like"/>
</dbReference>
<proteinExistence type="inferred from homology"/>
<feature type="transmembrane region" description="Helical" evidence="13">
    <location>
        <begin position="53"/>
        <end position="72"/>
    </location>
</feature>
<dbReference type="PANTHER" id="PTHR35864">
    <property type="entry name" value="ZINC METALLOPROTEASE MJ0611-RELATED"/>
    <property type="match status" value="1"/>
</dbReference>
<comment type="caution">
    <text evidence="15">The sequence shown here is derived from an EMBL/GenBank/DDBJ whole genome shotgun (WGS) entry which is preliminary data.</text>
</comment>
<reference evidence="15 16" key="1">
    <citation type="journal article" date="2016" name="Nat. Commun.">
        <title>Thousands of microbial genomes shed light on interconnected biogeochemical processes in an aquifer system.</title>
        <authorList>
            <person name="Anantharaman K."/>
            <person name="Brown C.T."/>
            <person name="Hug L.A."/>
            <person name="Sharon I."/>
            <person name="Castelle C.J."/>
            <person name="Probst A.J."/>
            <person name="Thomas B.C."/>
            <person name="Singh A."/>
            <person name="Wilkins M.J."/>
            <person name="Karaoz U."/>
            <person name="Brodie E.L."/>
            <person name="Williams K.H."/>
            <person name="Hubbard S.S."/>
            <person name="Banfield J.F."/>
        </authorList>
    </citation>
    <scope>NUCLEOTIDE SEQUENCE [LARGE SCALE GENOMIC DNA]</scope>
</reference>
<feature type="transmembrane region" description="Helical" evidence="13">
    <location>
        <begin position="126"/>
        <end position="148"/>
    </location>
</feature>
<keyword evidence="11" id="KW-0482">Metalloprotease</keyword>
<gene>
    <name evidence="15" type="ORF">A3A33_03275</name>
</gene>
<evidence type="ECO:0000256" key="10">
    <source>
        <dbReference type="ARBA" id="ARBA00022989"/>
    </source>
</evidence>
<comment type="subcellular location">
    <subcellularLocation>
        <location evidence="2">Cell membrane</location>
        <topology evidence="2">Multi-pass membrane protein</topology>
    </subcellularLocation>
</comment>
<evidence type="ECO:0000256" key="4">
    <source>
        <dbReference type="ARBA" id="ARBA00022475"/>
    </source>
</evidence>
<feature type="transmembrane region" description="Helical" evidence="13">
    <location>
        <begin position="92"/>
        <end position="114"/>
    </location>
</feature>
<keyword evidence="12 13" id="KW-0472">Membrane</keyword>
<dbReference type="AlphaFoldDB" id="A0A1F8GTM4"/>
<comment type="cofactor">
    <cofactor evidence="1">
        <name>Zn(2+)</name>
        <dbReference type="ChEBI" id="CHEBI:29105"/>
    </cofactor>
</comment>
<evidence type="ECO:0000256" key="2">
    <source>
        <dbReference type="ARBA" id="ARBA00004651"/>
    </source>
</evidence>
<evidence type="ECO:0000256" key="11">
    <source>
        <dbReference type="ARBA" id="ARBA00023049"/>
    </source>
</evidence>
<evidence type="ECO:0000256" key="5">
    <source>
        <dbReference type="ARBA" id="ARBA00022670"/>
    </source>
</evidence>
<feature type="domain" description="Peptidase M50" evidence="14">
    <location>
        <begin position="123"/>
        <end position="179"/>
    </location>
</feature>